<sequence length="1270" mass="141284">MWRMPKSVLTLSSIATTLLLVLFSFSCLECVRAERDFNFNDSQVPLLEPRDEPAHINYGDDPYSVELSNCRLEKNELVLSLVLKSHDWTNFSDNKKDKVLEKLSKFFAIPKEFIVIDSATKRDFNEMQKESLRRGYFKCHNSSSHSLGRVSFVLGCGSKYFTMSEPIKMQIGAQMKDGSIDNITGEKFGWWVIWRKHYKQKALRVRRQTEGSGAEDVDDDYDYEYGDDDEDVVENVTDVPVTTHAHRHHHGVDQSNIEDYKMEITSVSSSSTLSNKIVDPVIDAEVRGEEGILAAVSAASSSPKQTSLISNSNLLPTNKAGNIDKEIVESVSQLESVITKTIENTKNIKEIPVIEEDDVPVVVEIEKELDLSNAIEELNREKAEKTNLKENDQVNPIVANEPVKLTNSTTETSSHSLNEYVAVENNTYETSSDVNVDTSTAGSYKLKEFVNMNASTSPSPEVEVVTLLPVSISLEPGISTANSFAIEVGKLETTSLLPSTLYTLSMNAAITVSTTPTPIQLTNAVTTSLYSSPATVSSSSSSYSSMSVSPSTTSSDSSFVPPFISSTVTTSLATTTSSIQTPMLTKDDNETDVTASVNGSSQTPFITPQVKDVNSSSPTTALNSPTTSAYATTPTTLSSETNVPTVTSTDYVEPKVENTPPMIRTRLQKFAVTSGKAFTYSVPADTFYDTEDLTNLRLDLTDKDGRELKASSWLQFNPETHVLYGLPLDDSVSKWQYRLSATDSGNESVTETLEISVQQHRGVRTVNHEISITVRINEKNMHNIDWQLKLMRDVALTLGDENTSWIVVREIRAMPQDPNTATFVYFNETFPTSECPEGGLNKLVKSLDASRLSDLIYPTLSVKSITGQLIGACQKSHITKPKPTTHMATNVPPLPRNQVDRVNATVGHLLVFKVPSDTFYDPNDNEQLSLTLKTKDHKELNPRHWLQFDSKNQEFYGIPKSGDTGSEEYLLVAQDAGGLSATDALVVVVNHAPKKEFSVYFKAYLAIRHEQFNADLQRKFVERIAQLFGDSSTQYVQIRSVTTHHDSDSTIVNFYNTSLYKSHNRCPEEEIEAVRSVYLIKDHMVRDHVKKILGPELNLTNVQALPLGLCHPQTDIIHRDYAPVKPDQPTLKSSFSDEYMYTIILPAIIIVTMILIALMVACCLHRRRRKSGKMELGDEEERRSFRKKNIPVIFQDELDEKPEIGNKSPIILKDEKPPLLPPSYNTSNMNGDNDVDEYVPPPAVVVGGREARGKSPATPSYRKPPPYVSP</sequence>
<keyword evidence="7" id="KW-0963">Cytoplasm</keyword>
<dbReference type="CDD" id="cd11303">
    <property type="entry name" value="Dystroglycan_repeat"/>
    <property type="match status" value="2"/>
</dbReference>
<evidence type="ECO:0000256" key="2">
    <source>
        <dbReference type="ARBA" id="ARBA00004239"/>
    </source>
</evidence>
<feature type="compositionally biased region" description="Polar residues" evidence="26">
    <location>
        <begin position="592"/>
        <end position="623"/>
    </location>
</feature>
<feature type="compositionally biased region" description="Low complexity" evidence="26">
    <location>
        <begin position="532"/>
        <end position="558"/>
    </location>
</feature>
<organism evidence="30">
    <name type="scientific">Ceratitis capitata</name>
    <name type="common">Mediterranean fruit fly</name>
    <name type="synonym">Tephritis capitata</name>
    <dbReference type="NCBI Taxonomy" id="7213"/>
    <lineage>
        <taxon>Eukaryota</taxon>
        <taxon>Metazoa</taxon>
        <taxon>Ecdysozoa</taxon>
        <taxon>Arthropoda</taxon>
        <taxon>Hexapoda</taxon>
        <taxon>Insecta</taxon>
        <taxon>Pterygota</taxon>
        <taxon>Neoptera</taxon>
        <taxon>Endopterygota</taxon>
        <taxon>Diptera</taxon>
        <taxon>Brachycera</taxon>
        <taxon>Muscomorpha</taxon>
        <taxon>Tephritoidea</taxon>
        <taxon>Tephritidae</taxon>
        <taxon>Ceratitis</taxon>
        <taxon>Ceratitis</taxon>
    </lineage>
</organism>
<comment type="function">
    <text evidence="19">The dystroglycan complex is involved in a number of processes including laminin and basement membrane assembly, sarcolemmal stability, cell survival, peripheral nerve myelination, nodal structure, cell migration, and epithelial polarization.</text>
</comment>
<evidence type="ECO:0000256" key="18">
    <source>
        <dbReference type="ARBA" id="ARBA00023257"/>
    </source>
</evidence>
<keyword evidence="13" id="KW-0770">Synapse</keyword>
<keyword evidence="11 28" id="KW-0732">Signal</keyword>
<evidence type="ECO:0000313" key="30">
    <source>
        <dbReference type="EMBL" id="JAB89327.1"/>
    </source>
</evidence>
<reference evidence="30" key="1">
    <citation type="submission" date="2013-07" db="EMBL/GenBank/DDBJ databases">
        <authorList>
            <person name="Geib S."/>
        </authorList>
    </citation>
    <scope>NUCLEOTIDE SEQUENCE</scope>
</reference>
<evidence type="ECO:0000256" key="3">
    <source>
        <dbReference type="ARBA" id="ARBA00004245"/>
    </source>
</evidence>
<dbReference type="Gene3D" id="3.30.70.1040">
    <property type="entry name" value="Dystroglycan, domain 2"/>
    <property type="match status" value="1"/>
</dbReference>
<keyword evidence="12 27" id="KW-1133">Transmembrane helix</keyword>
<evidence type="ECO:0000256" key="14">
    <source>
        <dbReference type="ARBA" id="ARBA00023157"/>
    </source>
</evidence>
<evidence type="ECO:0000256" key="20">
    <source>
        <dbReference type="ARBA" id="ARBA00024991"/>
    </source>
</evidence>
<keyword evidence="25" id="KW-0175">Coiled coil</keyword>
<keyword evidence="9" id="KW-0597">Phosphoprotein</keyword>
<keyword evidence="8" id="KW-0964">Secreted</keyword>
<dbReference type="MEROPS" id="S72.A01"/>
<dbReference type="GO" id="GO:0002009">
    <property type="term" value="P:morphogenesis of an epithelium"/>
    <property type="evidence" value="ECO:0007669"/>
    <property type="project" value="TreeGrafter"/>
</dbReference>
<dbReference type="PROSITE" id="PS51257">
    <property type="entry name" value="PROKAR_LIPOPROTEIN"/>
    <property type="match status" value="1"/>
</dbReference>
<keyword evidence="10 27" id="KW-0812">Transmembrane</keyword>
<evidence type="ECO:0000256" key="23">
    <source>
        <dbReference type="ARBA" id="ARBA00031034"/>
    </source>
</evidence>
<proteinExistence type="evidence at transcript level"/>
<dbReference type="GO" id="GO:0042383">
    <property type="term" value="C:sarcolemma"/>
    <property type="evidence" value="ECO:0007669"/>
    <property type="project" value="UniProtKB-SubCell"/>
</dbReference>
<evidence type="ECO:0000256" key="7">
    <source>
        <dbReference type="ARBA" id="ARBA00022490"/>
    </source>
</evidence>
<dbReference type="GO" id="GO:0005576">
    <property type="term" value="C:extracellular region"/>
    <property type="evidence" value="ECO:0007669"/>
    <property type="project" value="UniProtKB-SubCell"/>
</dbReference>
<evidence type="ECO:0000256" key="15">
    <source>
        <dbReference type="ARBA" id="ARBA00023180"/>
    </source>
</evidence>
<keyword evidence="17" id="KW-0539">Nucleus</keyword>
<name>W8AT05_CERCA</name>
<dbReference type="PANTHER" id="PTHR21559:SF21">
    <property type="entry name" value="DYSTROGLYCAN 1"/>
    <property type="match status" value="1"/>
</dbReference>
<evidence type="ECO:0000256" key="5">
    <source>
        <dbReference type="ARBA" id="ARBA00004642"/>
    </source>
</evidence>
<dbReference type="EMBL" id="GAMC01017228">
    <property type="protein sequence ID" value="JAB89327.1"/>
    <property type="molecule type" value="mRNA"/>
</dbReference>
<feature type="domain" description="Peptidase S72" evidence="29">
    <location>
        <begin position="992"/>
        <end position="1109"/>
    </location>
</feature>
<evidence type="ECO:0000256" key="8">
    <source>
        <dbReference type="ARBA" id="ARBA00022525"/>
    </source>
</evidence>
<dbReference type="Pfam" id="PF05345">
    <property type="entry name" value="He_PIG"/>
    <property type="match status" value="2"/>
</dbReference>
<evidence type="ECO:0000256" key="19">
    <source>
        <dbReference type="ARBA" id="ARBA00023567"/>
    </source>
</evidence>
<feature type="region of interest" description="Disordered" evidence="26">
    <location>
        <begin position="532"/>
        <end position="560"/>
    </location>
</feature>
<feature type="compositionally biased region" description="Low complexity" evidence="26">
    <location>
        <begin position="624"/>
        <end position="639"/>
    </location>
</feature>
<dbReference type="GO" id="GO:0021675">
    <property type="term" value="P:nerve development"/>
    <property type="evidence" value="ECO:0007669"/>
    <property type="project" value="TreeGrafter"/>
</dbReference>
<evidence type="ECO:0000256" key="24">
    <source>
        <dbReference type="ARBA" id="ARBA00034100"/>
    </source>
</evidence>
<evidence type="ECO:0000256" key="17">
    <source>
        <dbReference type="ARBA" id="ARBA00023242"/>
    </source>
</evidence>
<evidence type="ECO:0000256" key="22">
    <source>
        <dbReference type="ARBA" id="ARBA00030092"/>
    </source>
</evidence>
<protein>
    <recommendedName>
        <fullName evidence="21">Dystroglycan 1</fullName>
    </recommendedName>
    <alternativeName>
        <fullName evidence="23">Dystroglycan</fullName>
    </alternativeName>
    <alternativeName>
        <fullName evidence="22">Dystrophin-associated glycoprotein 1</fullName>
    </alternativeName>
</protein>
<dbReference type="Pfam" id="PF05454">
    <property type="entry name" value="DAG1"/>
    <property type="match status" value="1"/>
</dbReference>
<evidence type="ECO:0000256" key="12">
    <source>
        <dbReference type="ARBA" id="ARBA00022989"/>
    </source>
</evidence>
<dbReference type="OrthoDB" id="5990676at2759"/>
<dbReference type="InterPro" id="IPR006644">
    <property type="entry name" value="Cadg"/>
</dbReference>
<dbReference type="PANTHER" id="PTHR21559">
    <property type="entry name" value="DYSTROGLYCAN-RELATED"/>
    <property type="match status" value="1"/>
</dbReference>
<evidence type="ECO:0000256" key="26">
    <source>
        <dbReference type="SAM" id="MobiDB-lite"/>
    </source>
</evidence>
<dbReference type="SUPFAM" id="SSF49313">
    <property type="entry name" value="Cadherin-like"/>
    <property type="match status" value="2"/>
</dbReference>
<feature type="chain" id="PRO_5004908697" description="Dystroglycan 1" evidence="28">
    <location>
        <begin position="34"/>
        <end position="1270"/>
    </location>
</feature>
<dbReference type="GO" id="GO:0043236">
    <property type="term" value="F:laminin binding"/>
    <property type="evidence" value="ECO:0007669"/>
    <property type="project" value="TreeGrafter"/>
</dbReference>
<accession>W8AT05</accession>
<comment type="subcellular location">
    <subcellularLocation>
        <location evidence="1">Cell membrane</location>
        <location evidence="1">Sarcolemma</location>
    </subcellularLocation>
    <subcellularLocation>
        <location evidence="4">Cell membrane</location>
        <topology evidence="4">Single-pass type I membrane protein</topology>
    </subcellularLocation>
    <subcellularLocation>
        <location evidence="3">Cytoplasm</location>
        <location evidence="3">Cytoskeleton</location>
    </subcellularLocation>
    <subcellularLocation>
        <location evidence="5">Nucleus</location>
        <location evidence="5">Nucleoplasm</location>
    </subcellularLocation>
    <subcellularLocation>
        <location evidence="24">Postsynaptic cell membrane</location>
    </subcellularLocation>
    <subcellularLocation>
        <location evidence="2">Secreted</location>
        <location evidence="2">Extracellular space</location>
    </subcellularLocation>
</comment>
<feature type="region of interest" description="Disordered" evidence="26">
    <location>
        <begin position="1205"/>
        <end position="1270"/>
    </location>
</feature>
<evidence type="ECO:0000256" key="11">
    <source>
        <dbReference type="ARBA" id="ARBA00022729"/>
    </source>
</evidence>
<dbReference type="GO" id="GO:0005509">
    <property type="term" value="F:calcium ion binding"/>
    <property type="evidence" value="ECO:0007669"/>
    <property type="project" value="InterPro"/>
</dbReference>
<dbReference type="PROSITE" id="PS51699">
    <property type="entry name" value="SEA_DG"/>
    <property type="match status" value="2"/>
</dbReference>
<keyword evidence="6" id="KW-1003">Cell membrane</keyword>
<dbReference type="Gene3D" id="2.60.40.10">
    <property type="entry name" value="Immunoglobulins"/>
    <property type="match status" value="2"/>
</dbReference>
<evidence type="ECO:0000256" key="27">
    <source>
        <dbReference type="SAM" id="Phobius"/>
    </source>
</evidence>
<dbReference type="InterPro" id="IPR013783">
    <property type="entry name" value="Ig-like_fold"/>
</dbReference>
<dbReference type="GO" id="GO:0045211">
    <property type="term" value="C:postsynaptic membrane"/>
    <property type="evidence" value="ECO:0007669"/>
    <property type="project" value="UniProtKB-SubCell"/>
</dbReference>
<keyword evidence="27" id="KW-0472">Membrane</keyword>
<evidence type="ECO:0000256" key="28">
    <source>
        <dbReference type="SAM" id="SignalP"/>
    </source>
</evidence>
<dbReference type="GO" id="GO:0005654">
    <property type="term" value="C:nucleoplasm"/>
    <property type="evidence" value="ECO:0007669"/>
    <property type="project" value="UniProtKB-SubCell"/>
</dbReference>
<keyword evidence="15" id="KW-0325">Glycoprotein</keyword>
<evidence type="ECO:0000256" key="16">
    <source>
        <dbReference type="ARBA" id="ARBA00023212"/>
    </source>
</evidence>
<feature type="signal peptide" evidence="28">
    <location>
        <begin position="1"/>
        <end position="33"/>
    </location>
</feature>
<evidence type="ECO:0000256" key="6">
    <source>
        <dbReference type="ARBA" id="ARBA00022475"/>
    </source>
</evidence>
<dbReference type="InterPro" id="IPR008465">
    <property type="entry name" value="DAG1_C"/>
</dbReference>
<dbReference type="InterPro" id="IPR015919">
    <property type="entry name" value="Cadherin-like_sf"/>
</dbReference>
<dbReference type="GO" id="GO:0007411">
    <property type="term" value="P:axon guidance"/>
    <property type="evidence" value="ECO:0007669"/>
    <property type="project" value="TreeGrafter"/>
</dbReference>
<dbReference type="GO" id="GO:0005856">
    <property type="term" value="C:cytoskeleton"/>
    <property type="evidence" value="ECO:0007669"/>
    <property type="project" value="UniProtKB-SubCell"/>
</dbReference>
<evidence type="ECO:0000256" key="21">
    <source>
        <dbReference type="ARBA" id="ARBA00026224"/>
    </source>
</evidence>
<evidence type="ECO:0000256" key="4">
    <source>
        <dbReference type="ARBA" id="ARBA00004251"/>
    </source>
</evidence>
<gene>
    <name evidence="30" type="primary">DAG1</name>
</gene>
<evidence type="ECO:0000256" key="1">
    <source>
        <dbReference type="ARBA" id="ARBA00004135"/>
    </source>
</evidence>
<feature type="domain" description="Peptidase S72" evidence="29">
    <location>
        <begin position="765"/>
        <end position="872"/>
    </location>
</feature>
<reference evidence="30" key="2">
    <citation type="journal article" date="2014" name="BMC Genomics">
        <title>A genomic perspective to assessing quality of mass-reared SIT flies used in Mediterranean fruit fly (Ceratitis capitata) eradication in California.</title>
        <authorList>
            <person name="Calla B."/>
            <person name="Hall B."/>
            <person name="Hou S."/>
            <person name="Geib S.M."/>
        </authorList>
    </citation>
    <scope>NUCLEOTIDE SEQUENCE</scope>
</reference>
<dbReference type="InterPro" id="IPR027468">
    <property type="entry name" value="Alpha-dystroglycan_domain_2"/>
</dbReference>
<evidence type="ECO:0000256" key="13">
    <source>
        <dbReference type="ARBA" id="ARBA00023018"/>
    </source>
</evidence>
<dbReference type="FunFam" id="2.60.40.10:FF:001693">
    <property type="entry name" value="Dystroglycan, isoform B"/>
    <property type="match status" value="1"/>
</dbReference>
<dbReference type="AlphaFoldDB" id="W8AT05"/>
<keyword evidence="14" id="KW-1015">Disulfide bond</keyword>
<keyword evidence="18" id="KW-0628">Postsynaptic cell membrane</keyword>
<feature type="coiled-coil region" evidence="25">
    <location>
        <begin position="368"/>
        <end position="395"/>
    </location>
</feature>
<keyword evidence="16" id="KW-0206">Cytoskeleton</keyword>
<dbReference type="GO" id="GO:0016011">
    <property type="term" value="C:dystroglycan complex"/>
    <property type="evidence" value="ECO:0007669"/>
    <property type="project" value="TreeGrafter"/>
</dbReference>
<dbReference type="SMART" id="SM00736">
    <property type="entry name" value="CADG"/>
    <property type="match status" value="2"/>
</dbReference>
<evidence type="ECO:0000259" key="29">
    <source>
        <dbReference type="PROSITE" id="PS51699"/>
    </source>
</evidence>
<dbReference type="InterPro" id="IPR030398">
    <property type="entry name" value="SEA_DG_dom"/>
</dbReference>
<feature type="region of interest" description="Disordered" evidence="26">
    <location>
        <begin position="580"/>
        <end position="648"/>
    </location>
</feature>
<feature type="transmembrane region" description="Helical" evidence="27">
    <location>
        <begin position="1139"/>
        <end position="1164"/>
    </location>
</feature>
<evidence type="ECO:0000256" key="9">
    <source>
        <dbReference type="ARBA" id="ARBA00022553"/>
    </source>
</evidence>
<evidence type="ECO:0000256" key="25">
    <source>
        <dbReference type="SAM" id="Coils"/>
    </source>
</evidence>
<comment type="function">
    <text evidence="20">Transmembrane protein that plays important roles in connecting the extracellular matrix to the cytoskeleton. Acts as a cell adhesion receptor in both muscle and non-muscle tissues. Receptor for both DMD and UTRN and, through these interactions, scaffolds axin to the cytoskeleton. Also functions in cell adhesion-mediated signaling and implicated in cell polarity.</text>
</comment>
<evidence type="ECO:0000256" key="10">
    <source>
        <dbReference type="ARBA" id="ARBA00022692"/>
    </source>
</evidence>